<keyword evidence="9 14" id="KW-0479">Metal-binding</keyword>
<dbReference type="Gene3D" id="6.10.140.1170">
    <property type="match status" value="1"/>
</dbReference>
<feature type="binding site" evidence="14">
    <location>
        <position position="137"/>
    </location>
    <ligand>
        <name>[4Fe-4S] cluster</name>
        <dbReference type="ChEBI" id="CHEBI:49883"/>
        <note>4Fe-4S-S-AdoMet</note>
    </ligand>
</feature>
<dbReference type="GO" id="GO:0050066">
    <property type="term" value="F:L-lysine 2,3-aminomutase activity"/>
    <property type="evidence" value="ECO:0007669"/>
    <property type="project" value="UniProtKB-EC"/>
</dbReference>
<dbReference type="CDD" id="cd01335">
    <property type="entry name" value="Radical_SAM"/>
    <property type="match status" value="1"/>
</dbReference>
<dbReference type="InterPro" id="IPR022459">
    <property type="entry name" value="Lysine_aminomutase"/>
</dbReference>
<dbReference type="InterPro" id="IPR003739">
    <property type="entry name" value="Lys_aminomutase/Glu_NH3_mut"/>
</dbReference>
<dbReference type="SFLD" id="SFLDG01070">
    <property type="entry name" value="PLP-dependent"/>
    <property type="match status" value="1"/>
</dbReference>
<feature type="domain" description="Radical SAM core" evidence="16">
    <location>
        <begin position="119"/>
        <end position="331"/>
    </location>
</feature>
<dbReference type="InterPro" id="IPR058240">
    <property type="entry name" value="rSAM_sf"/>
</dbReference>
<dbReference type="Pfam" id="PF12544">
    <property type="entry name" value="LAM_C"/>
    <property type="match status" value="1"/>
</dbReference>
<evidence type="ECO:0000256" key="15">
    <source>
        <dbReference type="PIRSR" id="PIRSR603739-50"/>
    </source>
</evidence>
<evidence type="ECO:0000256" key="10">
    <source>
        <dbReference type="ARBA" id="ARBA00022898"/>
    </source>
</evidence>
<dbReference type="PANTHER" id="PTHR30538:SF1">
    <property type="entry name" value="L-LYSINE 2,3-AMINOMUTASE"/>
    <property type="match status" value="1"/>
</dbReference>
<dbReference type="Gene3D" id="6.20.120.40">
    <property type="match status" value="1"/>
</dbReference>
<comment type="cofactor">
    <cofactor evidence="2 15">
        <name>pyridoxal 5'-phosphate</name>
        <dbReference type="ChEBI" id="CHEBI:597326"/>
    </cofactor>
</comment>
<dbReference type="NCBIfam" id="TIGR03820">
    <property type="entry name" value="lys_2_3_AblA"/>
    <property type="match status" value="1"/>
</dbReference>
<dbReference type="OrthoDB" id="9768064at2"/>
<evidence type="ECO:0000256" key="8">
    <source>
        <dbReference type="ARBA" id="ARBA00022691"/>
    </source>
</evidence>
<keyword evidence="8" id="KW-0949">S-adenosyl-L-methionine</keyword>
<dbReference type="PANTHER" id="PTHR30538">
    <property type="entry name" value="LYSINE 2,3-AMINOMUTASE-RELATED"/>
    <property type="match status" value="1"/>
</dbReference>
<evidence type="ECO:0000256" key="11">
    <source>
        <dbReference type="ARBA" id="ARBA00023004"/>
    </source>
</evidence>
<keyword evidence="7 14" id="KW-0004">4Fe-4S</keyword>
<comment type="similarity">
    <text evidence="4">Belongs to the radical SAM superfamily. KamA family.</text>
</comment>
<dbReference type="Pfam" id="PF04055">
    <property type="entry name" value="Radical_SAM"/>
    <property type="match status" value="1"/>
</dbReference>
<dbReference type="NCBIfam" id="TIGR00238">
    <property type="entry name" value="KamA family radical SAM protein"/>
    <property type="match status" value="1"/>
</dbReference>
<organism evidence="17 18">
    <name type="scientific">Sulfoacidibacillus thermotolerans</name>
    <name type="common">Acidibacillus sulfuroxidans</name>
    <dbReference type="NCBI Taxonomy" id="1765684"/>
    <lineage>
        <taxon>Bacteria</taxon>
        <taxon>Bacillati</taxon>
        <taxon>Bacillota</taxon>
        <taxon>Bacilli</taxon>
        <taxon>Bacillales</taxon>
        <taxon>Alicyclobacillaceae</taxon>
        <taxon>Sulfoacidibacillus</taxon>
    </lineage>
</organism>
<dbReference type="FunFam" id="3.20.20.70:FF:000095">
    <property type="entry name" value="Lysine 2,3-aminomutase"/>
    <property type="match status" value="1"/>
</dbReference>
<keyword evidence="18" id="KW-1185">Reference proteome</keyword>
<evidence type="ECO:0000256" key="9">
    <source>
        <dbReference type="ARBA" id="ARBA00022723"/>
    </source>
</evidence>
<keyword evidence="11" id="KW-0408">Iron</keyword>
<dbReference type="InterPro" id="IPR007197">
    <property type="entry name" value="rSAM"/>
</dbReference>
<evidence type="ECO:0000256" key="7">
    <source>
        <dbReference type="ARBA" id="ARBA00022485"/>
    </source>
</evidence>
<protein>
    <recommendedName>
        <fullName evidence="6">L-lysine 2,3-aminomutase</fullName>
        <ecNumber evidence="5">5.4.3.2</ecNumber>
    </recommendedName>
</protein>
<dbReference type="GO" id="GO:0046872">
    <property type="term" value="F:metal ion binding"/>
    <property type="evidence" value="ECO:0007669"/>
    <property type="project" value="UniProtKB-KW"/>
</dbReference>
<dbReference type="AlphaFoldDB" id="A0A2U3D9P6"/>
<feature type="binding site" evidence="14">
    <location>
        <position position="140"/>
    </location>
    <ligand>
        <name>[4Fe-4S] cluster</name>
        <dbReference type="ChEBI" id="CHEBI:49883"/>
        <note>4Fe-4S-S-AdoMet</note>
    </ligand>
</feature>
<evidence type="ECO:0000313" key="18">
    <source>
        <dbReference type="Proteomes" id="UP000245380"/>
    </source>
</evidence>
<dbReference type="PIRSF" id="PIRSF004911">
    <property type="entry name" value="DUF160"/>
    <property type="match status" value="1"/>
</dbReference>
<evidence type="ECO:0000256" key="2">
    <source>
        <dbReference type="ARBA" id="ARBA00001933"/>
    </source>
</evidence>
<evidence type="ECO:0000259" key="16">
    <source>
        <dbReference type="PROSITE" id="PS51918"/>
    </source>
</evidence>
<dbReference type="SFLD" id="SFLDS00029">
    <property type="entry name" value="Radical_SAM"/>
    <property type="match status" value="1"/>
</dbReference>
<dbReference type="EC" id="5.4.3.2" evidence="5"/>
<sequence>MLYGKKQRHFRDIPLWKDVTDEQWNDWKWQLTHTIDTVEDLGQVIHLTEAEIQGISRAGKDSIPLRITPYYAMLMDPDDPNCPIRLQAVPISTELTRSPWDMEDPLHEDEDAPAPGLTHRYPDRVLFLITNQCSMYCRHCTRRRFSGQVGHAVPKPQLDAAIDYIRRTPQIRDVLLSGGDGLLVNDRILEYIISSLRAIPHVEIIRIGTRAPVVFPQRITENLCNILKKYHPVWLNTHFNHPDEITPEAKKACEMLVDAGVPVGNQSVLLRGVNDCTHVMKDLLHQLVKIRVRPYYLYQCDLSEGIEHFRTTVSKGIEIMEELRGHTSGYAIPTFVVDAPGGGGKIPVMPQYLISQGHGKVVLRNFEGVISVYHEPTYEDKGCPPSCKHDHQEETIGVAKLLHNQAVSLEPQGLKRAVAHRHHEEG</sequence>
<dbReference type="PROSITE" id="PS51918">
    <property type="entry name" value="RADICAL_SAM"/>
    <property type="match status" value="1"/>
</dbReference>
<evidence type="ECO:0000256" key="1">
    <source>
        <dbReference type="ARBA" id="ARBA00000911"/>
    </source>
</evidence>
<evidence type="ECO:0000256" key="5">
    <source>
        <dbReference type="ARBA" id="ARBA00012144"/>
    </source>
</evidence>
<dbReference type="GO" id="GO:0051539">
    <property type="term" value="F:4 iron, 4 sulfur cluster binding"/>
    <property type="evidence" value="ECO:0007669"/>
    <property type="project" value="UniProtKB-KW"/>
</dbReference>
<evidence type="ECO:0000256" key="13">
    <source>
        <dbReference type="ARBA" id="ARBA00023235"/>
    </source>
</evidence>
<keyword evidence="13" id="KW-0413">Isomerase</keyword>
<dbReference type="InterPro" id="IPR025895">
    <property type="entry name" value="LAM_C_dom"/>
</dbReference>
<name>A0A2U3D9P6_SULT2</name>
<dbReference type="Proteomes" id="UP000245380">
    <property type="component" value="Unassembled WGS sequence"/>
</dbReference>
<feature type="binding site" evidence="14">
    <location>
        <position position="133"/>
    </location>
    <ligand>
        <name>[4Fe-4S] cluster</name>
        <dbReference type="ChEBI" id="CHEBI:49883"/>
        <note>4Fe-4S-S-AdoMet</note>
    </ligand>
</feature>
<evidence type="ECO:0000256" key="12">
    <source>
        <dbReference type="ARBA" id="ARBA00023014"/>
    </source>
</evidence>
<dbReference type="InterPro" id="IPR013785">
    <property type="entry name" value="Aldolase_TIM"/>
</dbReference>
<reference evidence="17 18" key="1">
    <citation type="submission" date="2016-11" db="EMBL/GenBank/DDBJ databases">
        <title>Comparative genomics of Acidibacillus ferroxidans species.</title>
        <authorList>
            <person name="Oliveira G."/>
            <person name="Nunes G."/>
            <person name="Oliveira R."/>
            <person name="Araujo F."/>
            <person name="Salim A."/>
            <person name="Scholte L."/>
            <person name="Morais D."/>
            <person name="Nancucheo I."/>
            <person name="Johnson D.B."/>
            <person name="Grail B."/>
            <person name="Bittencourt J."/>
            <person name="Valadares R."/>
        </authorList>
    </citation>
    <scope>NUCLEOTIDE SEQUENCE [LARGE SCALE GENOMIC DNA]</scope>
    <source>
        <strain evidence="17 18">Y002</strain>
    </source>
</reference>
<gene>
    <name evidence="17" type="ORF">BM613_05910</name>
</gene>
<evidence type="ECO:0000256" key="14">
    <source>
        <dbReference type="PIRSR" id="PIRSR004911-1"/>
    </source>
</evidence>
<accession>A0A2U3D9P6</accession>
<evidence type="ECO:0000256" key="4">
    <source>
        <dbReference type="ARBA" id="ARBA00008703"/>
    </source>
</evidence>
<proteinExistence type="inferred from homology"/>
<dbReference type="EMBL" id="MPDK01000007">
    <property type="protein sequence ID" value="PWI58007.1"/>
    <property type="molecule type" value="Genomic_DNA"/>
</dbReference>
<evidence type="ECO:0000313" key="17">
    <source>
        <dbReference type="EMBL" id="PWI58007.1"/>
    </source>
</evidence>
<comment type="caution">
    <text evidence="17">The sequence shown here is derived from an EMBL/GenBank/DDBJ whole genome shotgun (WGS) entry which is preliminary data.</text>
</comment>
<dbReference type="SFLD" id="SFLDF00283">
    <property type="entry name" value="L-lysine_2_3-aminomutase_(LAM"/>
    <property type="match status" value="1"/>
</dbReference>
<keyword evidence="12 14" id="KW-0411">Iron-sulfur</keyword>
<keyword evidence="10 15" id="KW-0663">Pyridoxal phosphate</keyword>
<evidence type="ECO:0000256" key="3">
    <source>
        <dbReference type="ARBA" id="ARBA00001966"/>
    </source>
</evidence>
<feature type="modified residue" description="N6-(pyridoxal phosphate)lysine" evidence="15">
    <location>
        <position position="345"/>
    </location>
</feature>
<comment type="catalytic activity">
    <reaction evidence="1">
        <text>L-lysine = (3S)-3,6-diaminohexanoate</text>
        <dbReference type="Rhea" id="RHEA:19177"/>
        <dbReference type="ChEBI" id="CHEBI:32551"/>
        <dbReference type="ChEBI" id="CHEBI:57434"/>
        <dbReference type="EC" id="5.4.3.2"/>
    </reaction>
</comment>
<comment type="cofactor">
    <cofactor evidence="3">
        <name>[4Fe-4S] cluster</name>
        <dbReference type="ChEBI" id="CHEBI:49883"/>
    </cofactor>
</comment>
<dbReference type="Gene3D" id="3.20.20.70">
    <property type="entry name" value="Aldolase class I"/>
    <property type="match status" value="1"/>
</dbReference>
<dbReference type="SUPFAM" id="SSF102114">
    <property type="entry name" value="Radical SAM enzymes"/>
    <property type="match status" value="1"/>
</dbReference>
<evidence type="ECO:0000256" key="6">
    <source>
        <dbReference type="ARBA" id="ARBA00022363"/>
    </source>
</evidence>